<dbReference type="SUPFAM" id="SSF81321">
    <property type="entry name" value="Family A G protein-coupled receptor-like"/>
    <property type="match status" value="1"/>
</dbReference>
<feature type="region of interest" description="Disordered" evidence="8">
    <location>
        <begin position="82"/>
        <end position="135"/>
    </location>
</feature>
<keyword evidence="6 9" id="KW-0472">Membrane</keyword>
<dbReference type="AlphaFoldDB" id="A0AAV2HK38"/>
<accession>A0AAV2HK38</accession>
<keyword evidence="4 9" id="KW-0812">Transmembrane</keyword>
<comment type="function">
    <text evidence="1">Receptor for thyrotropin-releasing hormone (TRH). Upon ligand binding, this G-protein-coupled receptor triggers activation of the phosphatidylinositol (IP3)-calcium-protein kinase C (PKC) pathway.</text>
</comment>
<organism evidence="11 12">
    <name type="scientific">Lymnaea stagnalis</name>
    <name type="common">Great pond snail</name>
    <name type="synonym">Helix stagnalis</name>
    <dbReference type="NCBI Taxonomy" id="6523"/>
    <lineage>
        <taxon>Eukaryota</taxon>
        <taxon>Metazoa</taxon>
        <taxon>Spiralia</taxon>
        <taxon>Lophotrochozoa</taxon>
        <taxon>Mollusca</taxon>
        <taxon>Gastropoda</taxon>
        <taxon>Heterobranchia</taxon>
        <taxon>Euthyneura</taxon>
        <taxon>Panpulmonata</taxon>
        <taxon>Hygrophila</taxon>
        <taxon>Lymnaeoidea</taxon>
        <taxon>Lymnaeidae</taxon>
        <taxon>Lymnaea</taxon>
    </lineage>
</organism>
<dbReference type="Gene3D" id="1.20.1070.10">
    <property type="entry name" value="Rhodopsin 7-helix transmembrane proteins"/>
    <property type="match status" value="1"/>
</dbReference>
<comment type="subcellular location">
    <subcellularLocation>
        <location evidence="2">Membrane</location>
    </subcellularLocation>
</comment>
<evidence type="ECO:0000313" key="12">
    <source>
        <dbReference type="Proteomes" id="UP001497497"/>
    </source>
</evidence>
<evidence type="ECO:0000313" key="11">
    <source>
        <dbReference type="EMBL" id="CAL1534376.1"/>
    </source>
</evidence>
<dbReference type="Proteomes" id="UP001497497">
    <property type="component" value="Unassembled WGS sequence"/>
</dbReference>
<name>A0AAV2HK38_LYMST</name>
<dbReference type="Pfam" id="PF00001">
    <property type="entry name" value="7tm_1"/>
    <property type="match status" value="1"/>
</dbReference>
<protein>
    <recommendedName>
        <fullName evidence="3">Thyrotropin-releasing hormone receptor</fullName>
    </recommendedName>
    <alternativeName>
        <fullName evidence="7">Thyroliberin receptor</fullName>
    </alternativeName>
</protein>
<gene>
    <name evidence="11" type="ORF">GSLYS_00008336001</name>
</gene>
<evidence type="ECO:0000256" key="1">
    <source>
        <dbReference type="ARBA" id="ARBA00004100"/>
    </source>
</evidence>
<feature type="transmembrane region" description="Helical" evidence="9">
    <location>
        <begin position="153"/>
        <end position="172"/>
    </location>
</feature>
<dbReference type="PROSITE" id="PS50262">
    <property type="entry name" value="G_PROTEIN_RECEP_F1_2"/>
    <property type="match status" value="1"/>
</dbReference>
<feature type="non-terminal residue" evidence="11">
    <location>
        <position position="1"/>
    </location>
</feature>
<evidence type="ECO:0000256" key="3">
    <source>
        <dbReference type="ARBA" id="ARBA00018873"/>
    </source>
</evidence>
<reference evidence="11 12" key="1">
    <citation type="submission" date="2024-04" db="EMBL/GenBank/DDBJ databases">
        <authorList>
            <consortium name="Genoscope - CEA"/>
            <person name="William W."/>
        </authorList>
    </citation>
    <scope>NUCLEOTIDE SEQUENCE [LARGE SCALE GENOMIC DNA]</scope>
</reference>
<feature type="domain" description="G-protein coupled receptors family 1 profile" evidence="10">
    <location>
        <begin position="148"/>
        <end position="212"/>
    </location>
</feature>
<proteinExistence type="predicted"/>
<feature type="non-terminal residue" evidence="11">
    <location>
        <position position="218"/>
    </location>
</feature>
<feature type="compositionally biased region" description="Basic residues" evidence="8">
    <location>
        <begin position="103"/>
        <end position="114"/>
    </location>
</feature>
<dbReference type="GO" id="GO:0016020">
    <property type="term" value="C:membrane"/>
    <property type="evidence" value="ECO:0007669"/>
    <property type="project" value="UniProtKB-SubCell"/>
</dbReference>
<dbReference type="InterPro" id="IPR000276">
    <property type="entry name" value="GPCR_Rhodpsn"/>
</dbReference>
<evidence type="ECO:0000256" key="9">
    <source>
        <dbReference type="SAM" id="Phobius"/>
    </source>
</evidence>
<dbReference type="GO" id="GO:0004997">
    <property type="term" value="F:thyrotropin-releasing hormone receptor activity"/>
    <property type="evidence" value="ECO:0007669"/>
    <property type="project" value="InterPro"/>
</dbReference>
<feature type="compositionally biased region" description="Polar residues" evidence="8">
    <location>
        <begin position="120"/>
        <end position="135"/>
    </location>
</feature>
<dbReference type="InterPro" id="IPR002120">
    <property type="entry name" value="TRH_rcpt_1"/>
</dbReference>
<evidence type="ECO:0000256" key="8">
    <source>
        <dbReference type="SAM" id="MobiDB-lite"/>
    </source>
</evidence>
<dbReference type="InterPro" id="IPR017452">
    <property type="entry name" value="GPCR_Rhodpsn_7TM"/>
</dbReference>
<sequence>GDSTNQVVQSKSCATGCAQQLIPANNEVLPICWSWPPGADVERNNQNNHGRRSPFAVRSGGGPNGANCFEMTCMNPSCPHFQRTHPKRQSVKSLNMTTTVLNPKKKRSATPRRSFHSDCASDTSSPGHSKPSDLNTQRYQATSVRVLSSRRKVIRLLILVQVTFAVCVLPHHVRLLMNYWEVYPSLSFTFNFFPPLAFICLYLNSALNPVLYSLFSES</sequence>
<comment type="caution">
    <text evidence="11">The sequence shown here is derived from an EMBL/GenBank/DDBJ whole genome shotgun (WGS) entry which is preliminary data.</text>
</comment>
<dbReference type="PANTHER" id="PTHR46061:SF3">
    <property type="entry name" value="THYROTROPIN-RELEASING HORMONE RECEPTOR"/>
    <property type="match status" value="1"/>
</dbReference>
<evidence type="ECO:0000256" key="6">
    <source>
        <dbReference type="ARBA" id="ARBA00023136"/>
    </source>
</evidence>
<dbReference type="EMBL" id="CAXITT010000169">
    <property type="protein sequence ID" value="CAL1534376.1"/>
    <property type="molecule type" value="Genomic_DNA"/>
</dbReference>
<evidence type="ECO:0000256" key="2">
    <source>
        <dbReference type="ARBA" id="ARBA00004370"/>
    </source>
</evidence>
<evidence type="ECO:0000259" key="10">
    <source>
        <dbReference type="PROSITE" id="PS50262"/>
    </source>
</evidence>
<feature type="transmembrane region" description="Helical" evidence="9">
    <location>
        <begin position="192"/>
        <end position="215"/>
    </location>
</feature>
<keyword evidence="5 9" id="KW-1133">Transmembrane helix</keyword>
<dbReference type="PRINTS" id="PR00237">
    <property type="entry name" value="GPCRRHODOPSN"/>
</dbReference>
<feature type="compositionally biased region" description="Polar residues" evidence="8">
    <location>
        <begin position="91"/>
        <end position="101"/>
    </location>
</feature>
<evidence type="ECO:0000256" key="5">
    <source>
        <dbReference type="ARBA" id="ARBA00022989"/>
    </source>
</evidence>
<dbReference type="PANTHER" id="PTHR46061">
    <property type="entry name" value="THYROTROPIN-RELEASING HORMONE RECEPTOR"/>
    <property type="match status" value="1"/>
</dbReference>
<keyword evidence="12" id="KW-1185">Reference proteome</keyword>
<evidence type="ECO:0000256" key="4">
    <source>
        <dbReference type="ARBA" id="ARBA00022692"/>
    </source>
</evidence>
<evidence type="ECO:0000256" key="7">
    <source>
        <dbReference type="ARBA" id="ARBA00032251"/>
    </source>
</evidence>